<feature type="region of interest" description="Disordered" evidence="1">
    <location>
        <begin position="43"/>
        <end position="73"/>
    </location>
</feature>
<evidence type="ECO:0000256" key="1">
    <source>
        <dbReference type="SAM" id="MobiDB-lite"/>
    </source>
</evidence>
<protein>
    <submittedName>
        <fullName evidence="2">Uncharacterized protein</fullName>
    </submittedName>
</protein>
<name>A0A1B1AQD3_9ACTN</name>
<sequence length="73" mass="8221">MTAVTFAEDPAHPESWLRDVLLQWWNARDGFLGRTEAALPPLQHQEASRIRGPEGPGVGWISPSTTLDERDPW</sequence>
<dbReference type="STRING" id="68214.AVL59_03610"/>
<dbReference type="Proteomes" id="UP001519309">
    <property type="component" value="Unassembled WGS sequence"/>
</dbReference>
<keyword evidence="5" id="KW-1185">Reference proteome</keyword>
<gene>
    <name evidence="2" type="ORF">AVL59_03610</name>
    <name evidence="3" type="ORF">J2Z21_007060</name>
</gene>
<evidence type="ECO:0000313" key="5">
    <source>
        <dbReference type="Proteomes" id="UP001519309"/>
    </source>
</evidence>
<dbReference type="AlphaFoldDB" id="A0A1B1AQD3"/>
<dbReference type="KEGG" id="sgs:AVL59_03610"/>
<dbReference type="RefSeq" id="WP_067299755.1">
    <property type="nucleotide sequence ID" value="NZ_CP016279.1"/>
</dbReference>
<dbReference type="OrthoDB" id="4281466at2"/>
<evidence type="ECO:0000313" key="3">
    <source>
        <dbReference type="EMBL" id="MBP2054058.1"/>
    </source>
</evidence>
<organism evidence="2 4">
    <name type="scientific">Streptomyces griseochromogenes</name>
    <dbReference type="NCBI Taxonomy" id="68214"/>
    <lineage>
        <taxon>Bacteria</taxon>
        <taxon>Bacillati</taxon>
        <taxon>Actinomycetota</taxon>
        <taxon>Actinomycetes</taxon>
        <taxon>Kitasatosporales</taxon>
        <taxon>Streptomycetaceae</taxon>
        <taxon>Streptomyces</taxon>
    </lineage>
</organism>
<dbReference type="EMBL" id="JAGGLP010000019">
    <property type="protein sequence ID" value="MBP2054058.1"/>
    <property type="molecule type" value="Genomic_DNA"/>
</dbReference>
<reference evidence="2 4" key="1">
    <citation type="submission" date="2016-06" db="EMBL/GenBank/DDBJ databases">
        <title>Complete genome sequence of Streptomyces griseochromogenes ATCC 14511, the Blasticidin S producer.</title>
        <authorList>
            <person name="Wu L."/>
        </authorList>
    </citation>
    <scope>NUCLEOTIDE SEQUENCE [LARGE SCALE GENOMIC DNA]</scope>
    <source>
        <strain evidence="2 4">ATCC 14511</strain>
    </source>
</reference>
<accession>A0A1B1AQD3</accession>
<evidence type="ECO:0000313" key="4">
    <source>
        <dbReference type="Proteomes" id="UP000092659"/>
    </source>
</evidence>
<evidence type="ECO:0000313" key="2">
    <source>
        <dbReference type="EMBL" id="ANP48779.1"/>
    </source>
</evidence>
<dbReference type="Proteomes" id="UP000092659">
    <property type="component" value="Chromosome"/>
</dbReference>
<proteinExistence type="predicted"/>
<reference evidence="3 5" key="2">
    <citation type="submission" date="2021-03" db="EMBL/GenBank/DDBJ databases">
        <title>Genomic Encyclopedia of Type Strains, Phase IV (KMG-IV): sequencing the most valuable type-strain genomes for metagenomic binning, comparative biology and taxonomic classification.</title>
        <authorList>
            <person name="Goeker M."/>
        </authorList>
    </citation>
    <scope>NUCLEOTIDE SEQUENCE [LARGE SCALE GENOMIC DNA]</scope>
    <source>
        <strain evidence="3 5">DSM 40499</strain>
    </source>
</reference>
<dbReference type="EMBL" id="CP016279">
    <property type="protein sequence ID" value="ANP48779.1"/>
    <property type="molecule type" value="Genomic_DNA"/>
</dbReference>